<name>A0ABD3GWJ3_9MARC</name>
<comment type="caution">
    <text evidence="2">The sequence shown here is derived from an EMBL/GenBank/DDBJ whole genome shotgun (WGS) entry which is preliminary data.</text>
</comment>
<keyword evidence="3" id="KW-1185">Reference proteome</keyword>
<sequence>MSDKEMHHTSVRPPQSQPWNEDTLIRWDHDETLKSSVYSHQSAQIAERNDIRTKTKQTRRPRERADYRAGWDTDAIQRLNHTVHFFIDTCHLQQGMHHDNDVNTTQTPTVTPNRLVTFLSRGNGQPDSTDSLEDT</sequence>
<feature type="region of interest" description="Disordered" evidence="1">
    <location>
        <begin position="38"/>
        <end position="66"/>
    </location>
</feature>
<feature type="region of interest" description="Disordered" evidence="1">
    <location>
        <begin position="1"/>
        <end position="23"/>
    </location>
</feature>
<reference evidence="2 3" key="1">
    <citation type="submission" date="2024-09" db="EMBL/GenBank/DDBJ databases">
        <title>Chromosome-scale assembly of Riccia sorocarpa.</title>
        <authorList>
            <person name="Paukszto L."/>
        </authorList>
    </citation>
    <scope>NUCLEOTIDE SEQUENCE [LARGE SCALE GENOMIC DNA]</scope>
    <source>
        <strain evidence="2">LP-2024</strain>
        <tissue evidence="2">Aerial parts of the thallus</tissue>
    </source>
</reference>
<dbReference type="EMBL" id="JBJQOH010000006">
    <property type="protein sequence ID" value="KAL3682224.1"/>
    <property type="molecule type" value="Genomic_DNA"/>
</dbReference>
<dbReference type="AlphaFoldDB" id="A0ABD3GWJ3"/>
<dbReference type="Proteomes" id="UP001633002">
    <property type="component" value="Unassembled WGS sequence"/>
</dbReference>
<gene>
    <name evidence="2" type="ORF">R1sor_000246</name>
</gene>
<proteinExistence type="predicted"/>
<organism evidence="2 3">
    <name type="scientific">Riccia sorocarpa</name>
    <dbReference type="NCBI Taxonomy" id="122646"/>
    <lineage>
        <taxon>Eukaryota</taxon>
        <taxon>Viridiplantae</taxon>
        <taxon>Streptophyta</taxon>
        <taxon>Embryophyta</taxon>
        <taxon>Marchantiophyta</taxon>
        <taxon>Marchantiopsida</taxon>
        <taxon>Marchantiidae</taxon>
        <taxon>Marchantiales</taxon>
        <taxon>Ricciaceae</taxon>
        <taxon>Riccia</taxon>
    </lineage>
</organism>
<protein>
    <submittedName>
        <fullName evidence="2">Uncharacterized protein</fullName>
    </submittedName>
</protein>
<evidence type="ECO:0000313" key="2">
    <source>
        <dbReference type="EMBL" id="KAL3682224.1"/>
    </source>
</evidence>
<evidence type="ECO:0000313" key="3">
    <source>
        <dbReference type="Proteomes" id="UP001633002"/>
    </source>
</evidence>
<accession>A0ABD3GWJ3</accession>
<evidence type="ECO:0000256" key="1">
    <source>
        <dbReference type="SAM" id="MobiDB-lite"/>
    </source>
</evidence>